<accession>A0A382A9F1</accession>
<dbReference type="AlphaFoldDB" id="A0A382A9F1"/>
<protein>
    <recommendedName>
        <fullName evidence="1">Amidohydrolase-related domain-containing protein</fullName>
    </recommendedName>
</protein>
<dbReference type="EMBL" id="UINC01024425">
    <property type="protein sequence ID" value="SVA98019.1"/>
    <property type="molecule type" value="Genomic_DNA"/>
</dbReference>
<feature type="domain" description="Amidohydrolase-related" evidence="1">
    <location>
        <begin position="82"/>
        <end position="298"/>
    </location>
</feature>
<dbReference type="PANTHER" id="PTHR43135:SF3">
    <property type="entry name" value="ALPHA-D-RIBOSE 1-METHYLPHOSPHONATE 5-TRIPHOSPHATE DIPHOSPHATASE"/>
    <property type="match status" value="1"/>
</dbReference>
<dbReference type="InterPro" id="IPR051781">
    <property type="entry name" value="Metallo-dep_Hydrolase"/>
</dbReference>
<reference evidence="2" key="1">
    <citation type="submission" date="2018-05" db="EMBL/GenBank/DDBJ databases">
        <authorList>
            <person name="Lanie J.A."/>
            <person name="Ng W.-L."/>
            <person name="Kazmierczak K.M."/>
            <person name="Andrzejewski T.M."/>
            <person name="Davidsen T.M."/>
            <person name="Wayne K.J."/>
            <person name="Tettelin H."/>
            <person name="Glass J.I."/>
            <person name="Rusch D."/>
            <person name="Podicherti R."/>
            <person name="Tsui H.-C.T."/>
            <person name="Winkler M.E."/>
        </authorList>
    </citation>
    <scope>NUCLEOTIDE SEQUENCE</scope>
</reference>
<dbReference type="PANTHER" id="PTHR43135">
    <property type="entry name" value="ALPHA-D-RIBOSE 1-METHYLPHOSPHONATE 5-TRIPHOSPHATE DIPHOSPHATASE"/>
    <property type="match status" value="1"/>
</dbReference>
<dbReference type="InterPro" id="IPR011059">
    <property type="entry name" value="Metal-dep_hydrolase_composite"/>
</dbReference>
<proteinExistence type="predicted"/>
<name>A0A382A9F1_9ZZZZ</name>
<dbReference type="SUPFAM" id="SSF51556">
    <property type="entry name" value="Metallo-dependent hydrolases"/>
    <property type="match status" value="1"/>
</dbReference>
<organism evidence="2">
    <name type="scientific">marine metagenome</name>
    <dbReference type="NCBI Taxonomy" id="408172"/>
    <lineage>
        <taxon>unclassified sequences</taxon>
        <taxon>metagenomes</taxon>
        <taxon>ecological metagenomes</taxon>
    </lineage>
</organism>
<dbReference type="Gene3D" id="3.20.20.140">
    <property type="entry name" value="Metal-dependent hydrolases"/>
    <property type="match status" value="1"/>
</dbReference>
<sequence>MKYYKAQKILFICLMSFSSFIKATDLTQVYCGKLLDTKTGQWIESALIHMDPSSEKIIQIIPEAKVNRDQNKDMLNLSKHYCLPGLIDMHTHISENLVGDLIEFYDRSQEEQLMIGRVNANKTLLAGFTTVRDLGVYVAWTDKKLRDEINTRRTTGPRMRVSGYYLTIPGGGGDVAVPGYQGDIPDQIQRGVTKGTDNFRERAQQAIDGGADQIKIIASGAVLAYGSLPGSPEMNPEEIVAVVDQAKKANIKVIAHAHGALSIKQAILAGVDSIEHASLIDNEGINLAKAKGVALSMDIYNGDYINTVGVAENWPEEFLRKNRETTDLQR</sequence>
<evidence type="ECO:0000259" key="1">
    <source>
        <dbReference type="Pfam" id="PF01979"/>
    </source>
</evidence>
<dbReference type="GO" id="GO:0016810">
    <property type="term" value="F:hydrolase activity, acting on carbon-nitrogen (but not peptide) bonds"/>
    <property type="evidence" value="ECO:0007669"/>
    <property type="project" value="InterPro"/>
</dbReference>
<dbReference type="InterPro" id="IPR032466">
    <property type="entry name" value="Metal_Hydrolase"/>
</dbReference>
<dbReference type="InterPro" id="IPR006680">
    <property type="entry name" value="Amidohydro-rel"/>
</dbReference>
<dbReference type="Gene3D" id="2.30.40.10">
    <property type="entry name" value="Urease, subunit C, domain 1"/>
    <property type="match status" value="1"/>
</dbReference>
<evidence type="ECO:0000313" key="2">
    <source>
        <dbReference type="EMBL" id="SVA98019.1"/>
    </source>
</evidence>
<dbReference type="Pfam" id="PF01979">
    <property type="entry name" value="Amidohydro_1"/>
    <property type="match status" value="1"/>
</dbReference>
<gene>
    <name evidence="2" type="ORF">METZ01_LOCUS150873</name>
</gene>
<feature type="non-terminal residue" evidence="2">
    <location>
        <position position="330"/>
    </location>
</feature>